<protein>
    <recommendedName>
        <fullName evidence="2">Bleomycin resistance protein</fullName>
    </recommendedName>
</protein>
<dbReference type="InterPro" id="IPR000335">
    <property type="entry name" value="Bleomycin-R"/>
</dbReference>
<dbReference type="GO" id="GO:0046677">
    <property type="term" value="P:response to antibiotic"/>
    <property type="evidence" value="ECO:0007669"/>
    <property type="project" value="UniProtKB-KW"/>
</dbReference>
<dbReference type="InterPro" id="IPR004360">
    <property type="entry name" value="Glyas_Fos-R_dOase_dom"/>
</dbReference>
<evidence type="ECO:0000259" key="4">
    <source>
        <dbReference type="PROSITE" id="PS51819"/>
    </source>
</evidence>
<evidence type="ECO:0000256" key="2">
    <source>
        <dbReference type="ARBA" id="ARBA00021572"/>
    </source>
</evidence>
<dbReference type="Pfam" id="PF00903">
    <property type="entry name" value="Glyoxalase"/>
    <property type="match status" value="1"/>
</dbReference>
<feature type="domain" description="VOC" evidence="4">
    <location>
        <begin position="2"/>
        <end position="120"/>
    </location>
</feature>
<name>A0A5S5D2P2_9ACTN</name>
<keyword evidence="3" id="KW-0046">Antibiotic resistance</keyword>
<accession>A0A5S5D2P2</accession>
<dbReference type="PROSITE" id="PS51819">
    <property type="entry name" value="VOC"/>
    <property type="match status" value="1"/>
</dbReference>
<organism evidence="5 6">
    <name type="scientific">Blastococcus xanthinilyticus</name>
    <dbReference type="NCBI Taxonomy" id="1564164"/>
    <lineage>
        <taxon>Bacteria</taxon>
        <taxon>Bacillati</taxon>
        <taxon>Actinomycetota</taxon>
        <taxon>Actinomycetes</taxon>
        <taxon>Geodermatophilales</taxon>
        <taxon>Geodermatophilaceae</taxon>
        <taxon>Blastococcus</taxon>
    </lineage>
</organism>
<dbReference type="InterPro" id="IPR029068">
    <property type="entry name" value="Glyas_Bleomycin-R_OHBP_Dase"/>
</dbReference>
<comment type="similarity">
    <text evidence="1">Belongs to the bleomycin resistance protein family.</text>
</comment>
<sequence length="126" mass="13294">MTLLSAVPALPVRDIRRSVEHLVARLGFTAGYVDADYGVVTRDRVELHLWPADSPGVAGAEPHLAGSGSCRIAVADVAALHDELRAGGVVHPNGGLDDGPWGREFTALDADGNALTFFQPERPGPF</sequence>
<evidence type="ECO:0000313" key="6">
    <source>
        <dbReference type="Proteomes" id="UP000322499"/>
    </source>
</evidence>
<comment type="caution">
    <text evidence="5">The sequence shown here is derived from an EMBL/GenBank/DDBJ whole genome shotgun (WGS) entry which is preliminary data.</text>
</comment>
<gene>
    <name evidence="5" type="ORF">BD833_103219</name>
</gene>
<dbReference type="EMBL" id="VNHW01000003">
    <property type="protein sequence ID" value="TYP89062.1"/>
    <property type="molecule type" value="Genomic_DNA"/>
</dbReference>
<dbReference type="PRINTS" id="PR00311">
    <property type="entry name" value="BLEOMYCINRST"/>
</dbReference>
<reference evidence="5 6" key="1">
    <citation type="submission" date="2019-07" db="EMBL/GenBank/DDBJ databases">
        <title>Genomic Encyclopedia of Archaeal and Bacterial Type Strains, Phase II (KMG-II): from individual species to whole genera.</title>
        <authorList>
            <person name="Goeker M."/>
        </authorList>
    </citation>
    <scope>NUCLEOTIDE SEQUENCE [LARGE SCALE GENOMIC DNA]</scope>
    <source>
        <strain evidence="5 6">DSM 46842</strain>
    </source>
</reference>
<evidence type="ECO:0000256" key="1">
    <source>
        <dbReference type="ARBA" id="ARBA00011051"/>
    </source>
</evidence>
<dbReference type="InterPro" id="IPR037523">
    <property type="entry name" value="VOC_core"/>
</dbReference>
<dbReference type="Gene3D" id="3.10.180.10">
    <property type="entry name" value="2,3-Dihydroxybiphenyl 1,2-Dioxygenase, domain 1"/>
    <property type="match status" value="1"/>
</dbReference>
<dbReference type="AlphaFoldDB" id="A0A5S5D2P2"/>
<dbReference type="Proteomes" id="UP000322499">
    <property type="component" value="Unassembled WGS sequence"/>
</dbReference>
<keyword evidence="6" id="KW-1185">Reference proteome</keyword>
<evidence type="ECO:0000313" key="5">
    <source>
        <dbReference type="EMBL" id="TYP89062.1"/>
    </source>
</evidence>
<dbReference type="RefSeq" id="WP_166532268.1">
    <property type="nucleotide sequence ID" value="NZ_VNHW01000003.1"/>
</dbReference>
<proteinExistence type="inferred from homology"/>
<dbReference type="SUPFAM" id="SSF54593">
    <property type="entry name" value="Glyoxalase/Bleomycin resistance protein/Dihydroxybiphenyl dioxygenase"/>
    <property type="match status" value="1"/>
</dbReference>
<evidence type="ECO:0000256" key="3">
    <source>
        <dbReference type="ARBA" id="ARBA00023251"/>
    </source>
</evidence>